<evidence type="ECO:0000313" key="1">
    <source>
        <dbReference type="EMBL" id="CAJ0861745.1"/>
    </source>
</evidence>
<name>A0AA48RCM6_9ZZZZ</name>
<gene>
    <name evidence="1" type="ORF">AMST5_01425</name>
</gene>
<organism evidence="1">
    <name type="scientific">freshwater sediment metagenome</name>
    <dbReference type="NCBI Taxonomy" id="556182"/>
    <lineage>
        <taxon>unclassified sequences</taxon>
        <taxon>metagenomes</taxon>
        <taxon>ecological metagenomes</taxon>
    </lineage>
</organism>
<protein>
    <submittedName>
        <fullName evidence="1">Uncharacterized protein</fullName>
    </submittedName>
</protein>
<dbReference type="EMBL" id="OY288114">
    <property type="protein sequence ID" value="CAJ0861745.1"/>
    <property type="molecule type" value="Genomic_DNA"/>
</dbReference>
<reference evidence="1" key="1">
    <citation type="submission" date="2023-07" db="EMBL/GenBank/DDBJ databases">
        <authorList>
            <person name="Pelsma A.J. K."/>
        </authorList>
    </citation>
    <scope>NUCLEOTIDE SEQUENCE</scope>
</reference>
<accession>A0AA48RCM6</accession>
<sequence length="45" mass="4667">MIGRVAILVAAAGMAALLGYATSVELMPRRAECTTFGCHLMIAGK</sequence>
<dbReference type="AlphaFoldDB" id="A0AA48RCM6"/>
<proteinExistence type="predicted"/>